<dbReference type="CDD" id="cd06193">
    <property type="entry name" value="siderophore_interacting"/>
    <property type="match status" value="1"/>
</dbReference>
<organism evidence="3 4">
    <name type="scientific">Falsirhodobacter algicola</name>
    <dbReference type="NCBI Taxonomy" id="2692330"/>
    <lineage>
        <taxon>Bacteria</taxon>
        <taxon>Pseudomonadati</taxon>
        <taxon>Pseudomonadota</taxon>
        <taxon>Alphaproteobacteria</taxon>
        <taxon>Rhodobacterales</taxon>
        <taxon>Paracoccaceae</taxon>
        <taxon>Falsirhodobacter</taxon>
    </lineage>
</organism>
<dbReference type="PANTHER" id="PTHR30157:SF0">
    <property type="entry name" value="NADPH-DEPENDENT FERRIC-CHELATE REDUCTASE"/>
    <property type="match status" value="1"/>
</dbReference>
<dbReference type="InterPro" id="IPR039374">
    <property type="entry name" value="SIP_fam"/>
</dbReference>
<dbReference type="KEGG" id="fap:GR316_11765"/>
<proteinExistence type="inferred from homology"/>
<protein>
    <submittedName>
        <fullName evidence="3">SIP domain-containing protein</fullName>
    </submittedName>
</protein>
<dbReference type="Gene3D" id="2.40.30.10">
    <property type="entry name" value="Translation factors"/>
    <property type="match status" value="1"/>
</dbReference>
<dbReference type="InterPro" id="IPR013113">
    <property type="entry name" value="SIP_FAD-bd"/>
</dbReference>
<reference evidence="3" key="1">
    <citation type="submission" date="2020-01" db="EMBL/GenBank/DDBJ databases">
        <authorList>
            <person name="Yang Y."/>
            <person name="Kwon Y.M."/>
        </authorList>
    </citation>
    <scope>NUCLEOTIDE SEQUENCE</scope>
    <source>
        <strain evidence="3">PG104</strain>
        <plasmid evidence="3">unnamed1</plasmid>
    </source>
</reference>
<evidence type="ECO:0000313" key="3">
    <source>
        <dbReference type="EMBL" id="QUS37062.1"/>
    </source>
</evidence>
<dbReference type="Pfam" id="PF08021">
    <property type="entry name" value="FAD_binding_9"/>
    <property type="match status" value="2"/>
</dbReference>
<evidence type="ECO:0000259" key="2">
    <source>
        <dbReference type="PROSITE" id="PS51384"/>
    </source>
</evidence>
<dbReference type="Proteomes" id="UP000679284">
    <property type="component" value="Plasmid unnamed1"/>
</dbReference>
<keyword evidence="4" id="KW-1185">Reference proteome</keyword>
<geneLocation type="plasmid" evidence="3 4">
    <name>unnamed1</name>
</geneLocation>
<dbReference type="Gene3D" id="3.40.50.80">
    <property type="entry name" value="Nucleotide-binding domain of ferredoxin-NADP reductase (FNR) module"/>
    <property type="match status" value="1"/>
</dbReference>
<dbReference type="PANTHER" id="PTHR30157">
    <property type="entry name" value="FERRIC REDUCTASE, NADPH-DEPENDENT"/>
    <property type="match status" value="1"/>
</dbReference>
<dbReference type="InterPro" id="IPR017938">
    <property type="entry name" value="Riboflavin_synthase-like_b-brl"/>
</dbReference>
<evidence type="ECO:0000256" key="1">
    <source>
        <dbReference type="ARBA" id="ARBA00035644"/>
    </source>
</evidence>
<name>A0A8J8SM20_9RHOB</name>
<keyword evidence="3" id="KW-0614">Plasmid</keyword>
<dbReference type="InterPro" id="IPR039261">
    <property type="entry name" value="FNR_nucleotide-bd"/>
</dbReference>
<sequence>MTDHPTIERIRHEIRRRSLSVLEAGHLTPHMIRLTLGGPELEGFHSAGFDDHVKLFVPVPGGETVMRDYTPRRHEGDHLVIDVVDHPGGPVADWARGLRPGDRVEIGGPRGSKVIGGPIAAWLLIGDETALPAIGRRIEESPADTPVTALIAVPGPADEQALTGAAPLDLRWVHRPADAGADPAPLLAALEGVDPAPGTFVWIAAEAGVTRALRAALEARGVPKTWIAASGYWQQGMADGSVKEI</sequence>
<accession>A0A8J8SM20</accession>
<dbReference type="EMBL" id="CP047290">
    <property type="protein sequence ID" value="QUS37062.1"/>
    <property type="molecule type" value="Genomic_DNA"/>
</dbReference>
<dbReference type="InterPro" id="IPR017927">
    <property type="entry name" value="FAD-bd_FR_type"/>
</dbReference>
<comment type="similarity">
    <text evidence="1">Belongs to the SIP oxidoreductase family.</text>
</comment>
<dbReference type="GO" id="GO:0016491">
    <property type="term" value="F:oxidoreductase activity"/>
    <property type="evidence" value="ECO:0007669"/>
    <property type="project" value="InterPro"/>
</dbReference>
<dbReference type="InterPro" id="IPR007037">
    <property type="entry name" value="SIP_rossman_dom"/>
</dbReference>
<feature type="domain" description="FAD-binding FR-type" evidence="2">
    <location>
        <begin position="14"/>
        <end position="116"/>
    </location>
</feature>
<dbReference type="RefSeq" id="WP_211785339.1">
    <property type="nucleotide sequence ID" value="NZ_CP047290.1"/>
</dbReference>
<evidence type="ECO:0000313" key="4">
    <source>
        <dbReference type="Proteomes" id="UP000679284"/>
    </source>
</evidence>
<dbReference type="SUPFAM" id="SSF63380">
    <property type="entry name" value="Riboflavin synthase domain-like"/>
    <property type="match status" value="1"/>
</dbReference>
<dbReference type="AlphaFoldDB" id="A0A8J8SM20"/>
<dbReference type="Pfam" id="PF04954">
    <property type="entry name" value="SIP"/>
    <property type="match status" value="1"/>
</dbReference>
<dbReference type="PROSITE" id="PS51384">
    <property type="entry name" value="FAD_FR"/>
    <property type="match status" value="1"/>
</dbReference>
<gene>
    <name evidence="3" type="ORF">GR316_11765</name>
</gene>